<evidence type="ECO:0000313" key="9">
    <source>
        <dbReference type="EMBL" id="CAA0837683.1"/>
    </source>
</evidence>
<dbReference type="SMART" id="SM00365">
    <property type="entry name" value="LRR_SD22"/>
    <property type="match status" value="5"/>
</dbReference>
<dbReference type="InterPro" id="IPR029071">
    <property type="entry name" value="Ubiquitin-like_domsf"/>
</dbReference>
<dbReference type="InterPro" id="IPR001611">
    <property type="entry name" value="Leu-rich_rpt"/>
</dbReference>
<dbReference type="FunFam" id="3.10.20.90:FF:000187">
    <property type="entry name" value="Tubulin-folding cofactor E"/>
    <property type="match status" value="1"/>
</dbReference>
<dbReference type="SUPFAM" id="SSF74924">
    <property type="entry name" value="Cap-Gly domain"/>
    <property type="match status" value="1"/>
</dbReference>
<dbReference type="Gene3D" id="3.10.20.90">
    <property type="entry name" value="Phosphatidylinositol 3-kinase Catalytic Subunit, Chain A, domain 1"/>
    <property type="match status" value="1"/>
</dbReference>
<comment type="subcellular location">
    <subcellularLocation>
        <location evidence="1">Cytoplasm</location>
    </subcellularLocation>
</comment>
<evidence type="ECO:0000256" key="7">
    <source>
        <dbReference type="ARBA" id="ARBA00026055"/>
    </source>
</evidence>
<dbReference type="SUPFAM" id="SSF52058">
    <property type="entry name" value="L domain-like"/>
    <property type="match status" value="1"/>
</dbReference>
<evidence type="ECO:0000256" key="3">
    <source>
        <dbReference type="ARBA" id="ARBA00022490"/>
    </source>
</evidence>
<keyword evidence="5" id="KW-0677">Repeat</keyword>
<dbReference type="FunFam" id="3.80.10.10:FF:000752">
    <property type="entry name" value="Tubulin-folding cofactor E"/>
    <property type="match status" value="1"/>
</dbReference>
<dbReference type="Pfam" id="PF00560">
    <property type="entry name" value="LRR_1"/>
    <property type="match status" value="1"/>
</dbReference>
<sequence>MQPTSNRDPAVQPAAGQGPAFRIGQRVHFCGQPRRIGTVKYVGPVEGFSGDWVGVDWDADGEGKHDGSHNGARYFMARGPKTASFVRPHNLSAGVSLVEALETRYRSASTKEEEEEMYVLSATNKRVSIELLGKHKIEEKMSRLEELTSASLSYLGVSNPGNPEHISSTLPNIKELDLTGNLLDNWEDIGVVCKGLTALTTLNLSNNCLSHHIINVPQLSNIHVLVLNQTRVIWKQVEVLKDSLPHVEELHLMGNEIKEIAPLSSVVVRGFNSLKLLNLENNFISDWNEIIKLSHLPSLEQLFLNNNNINRVWYPDCGELGEPYNGCESHDKSSKPFSNLRSLSLGGNNIEGLESVDSLNSFPNLTETRLSENPVTDLGKGGVPRFVFIARLANIMILNGSEISPRERKDSEIRYVRLVMSKFHASPEEIGKLHPRFAELKKTHGLEDERPSIGGLGAQNTASGLISITLRCVGASMGEKPPVVKKLPATTTVGKLKFLCDIFFKLKSIKPILYLQEECSPLPTLLEDDAASLNELGVGNESTILVDEQS</sequence>
<organism evidence="9 10">
    <name type="scientific">Striga hermonthica</name>
    <name type="common">Purple witchweed</name>
    <name type="synonym">Buchnera hermonthica</name>
    <dbReference type="NCBI Taxonomy" id="68872"/>
    <lineage>
        <taxon>Eukaryota</taxon>
        <taxon>Viridiplantae</taxon>
        <taxon>Streptophyta</taxon>
        <taxon>Embryophyta</taxon>
        <taxon>Tracheophyta</taxon>
        <taxon>Spermatophyta</taxon>
        <taxon>Magnoliopsida</taxon>
        <taxon>eudicotyledons</taxon>
        <taxon>Gunneridae</taxon>
        <taxon>Pentapetalae</taxon>
        <taxon>asterids</taxon>
        <taxon>lamiids</taxon>
        <taxon>Lamiales</taxon>
        <taxon>Orobanchaceae</taxon>
        <taxon>Buchnereae</taxon>
        <taxon>Striga</taxon>
    </lineage>
</organism>
<dbReference type="InterPro" id="IPR032675">
    <property type="entry name" value="LRR_dom_sf"/>
</dbReference>
<reference evidence="9" key="1">
    <citation type="submission" date="2019-12" db="EMBL/GenBank/DDBJ databases">
        <authorList>
            <person name="Scholes J."/>
        </authorList>
    </citation>
    <scope>NUCLEOTIDE SEQUENCE</scope>
</reference>
<keyword evidence="6" id="KW-0143">Chaperone</keyword>
<dbReference type="Pfam" id="PF01302">
    <property type="entry name" value="CAP_GLY"/>
    <property type="match status" value="1"/>
</dbReference>
<evidence type="ECO:0000256" key="4">
    <source>
        <dbReference type="ARBA" id="ARBA00022614"/>
    </source>
</evidence>
<keyword evidence="4" id="KW-0433">Leucine-rich repeat</keyword>
<dbReference type="InterPro" id="IPR036859">
    <property type="entry name" value="CAP-Gly_dom_sf"/>
</dbReference>
<evidence type="ECO:0000259" key="8">
    <source>
        <dbReference type="PROSITE" id="PS50245"/>
    </source>
</evidence>
<evidence type="ECO:0000256" key="2">
    <source>
        <dbReference type="ARBA" id="ARBA00006286"/>
    </source>
</evidence>
<proteinExistence type="inferred from homology"/>
<dbReference type="EMBL" id="CACSLK010030308">
    <property type="protein sequence ID" value="CAA0837683.1"/>
    <property type="molecule type" value="Genomic_DNA"/>
</dbReference>
<dbReference type="AlphaFoldDB" id="A0A9N7RQQ1"/>
<dbReference type="InterPro" id="IPR044079">
    <property type="entry name" value="Ubl_TBCE"/>
</dbReference>
<evidence type="ECO:0000256" key="1">
    <source>
        <dbReference type="ARBA" id="ARBA00004496"/>
    </source>
</evidence>
<dbReference type="InterPro" id="IPR003591">
    <property type="entry name" value="Leu-rich_rpt_typical-subtyp"/>
</dbReference>
<dbReference type="Gene3D" id="3.80.10.10">
    <property type="entry name" value="Ribonuclease Inhibitor"/>
    <property type="match status" value="3"/>
</dbReference>
<dbReference type="OrthoDB" id="5273213at2759"/>
<comment type="subunit">
    <text evidence="7">Supercomplex made of cofactors A to E. Cofactors A and D function by capturing and stabilizing tubulin in a quasi-native conformation. Cofactor E binds to the cofactor D-tubulin complex; interaction with cofactor C then causes the release of tubulin polypeptides that are committed to the native state.</text>
</comment>
<dbReference type="InterPro" id="IPR000938">
    <property type="entry name" value="CAP-Gly_domain"/>
</dbReference>
<name>A0A9N7RQQ1_STRHE</name>
<evidence type="ECO:0000256" key="5">
    <source>
        <dbReference type="ARBA" id="ARBA00022737"/>
    </source>
</evidence>
<dbReference type="SMART" id="SM00369">
    <property type="entry name" value="LRR_TYP"/>
    <property type="match status" value="5"/>
</dbReference>
<evidence type="ECO:0000256" key="6">
    <source>
        <dbReference type="ARBA" id="ARBA00023186"/>
    </source>
</evidence>
<feature type="domain" description="CAP-Gly" evidence="8">
    <location>
        <begin position="43"/>
        <end position="87"/>
    </location>
</feature>
<dbReference type="PROSITE" id="PS51450">
    <property type="entry name" value="LRR"/>
    <property type="match status" value="3"/>
</dbReference>
<dbReference type="FunFam" id="3.80.10.10:FF:000846">
    <property type="entry name" value="Predicted protein"/>
    <property type="match status" value="1"/>
</dbReference>
<comment type="similarity">
    <text evidence="2">Belongs to the TBCE family.</text>
</comment>
<keyword evidence="3" id="KW-0963">Cytoplasm</keyword>
<protein>
    <submittedName>
        <fullName evidence="9">Tubulin-folding cofactor E</fullName>
    </submittedName>
</protein>
<dbReference type="PANTHER" id="PTHR46652">
    <property type="entry name" value="LEUCINE-RICH REPEAT AND IQ DOMAIN-CONTAINING PROTEIN 1-RELATED"/>
    <property type="match status" value="1"/>
</dbReference>
<gene>
    <name evidence="9" type="ORF">SHERM_04502</name>
</gene>
<dbReference type="Proteomes" id="UP001153555">
    <property type="component" value="Unassembled WGS sequence"/>
</dbReference>
<dbReference type="CDD" id="cd17044">
    <property type="entry name" value="Ubl_TBCE"/>
    <property type="match status" value="1"/>
</dbReference>
<dbReference type="GO" id="GO:0005737">
    <property type="term" value="C:cytoplasm"/>
    <property type="evidence" value="ECO:0007669"/>
    <property type="project" value="UniProtKB-SubCell"/>
</dbReference>
<dbReference type="SMART" id="SM01052">
    <property type="entry name" value="CAP_GLY"/>
    <property type="match status" value="1"/>
</dbReference>
<dbReference type="Gene3D" id="2.30.30.190">
    <property type="entry name" value="CAP Gly-rich-like domain"/>
    <property type="match status" value="1"/>
</dbReference>
<dbReference type="PROSITE" id="PS00845">
    <property type="entry name" value="CAP_GLY_1"/>
    <property type="match status" value="1"/>
</dbReference>
<dbReference type="GO" id="GO:0051707">
    <property type="term" value="P:response to other organism"/>
    <property type="evidence" value="ECO:0007669"/>
    <property type="project" value="UniProtKB-ARBA"/>
</dbReference>
<comment type="caution">
    <text evidence="9">The sequence shown here is derived from an EMBL/GenBank/DDBJ whole genome shotgun (WGS) entry which is preliminary data.</text>
</comment>
<dbReference type="GO" id="GO:0006952">
    <property type="term" value="P:defense response"/>
    <property type="evidence" value="ECO:0007669"/>
    <property type="project" value="UniProtKB-ARBA"/>
</dbReference>
<evidence type="ECO:0000313" key="10">
    <source>
        <dbReference type="Proteomes" id="UP001153555"/>
    </source>
</evidence>
<accession>A0A9N7RQQ1</accession>
<dbReference type="SUPFAM" id="SSF54236">
    <property type="entry name" value="Ubiquitin-like"/>
    <property type="match status" value="1"/>
</dbReference>
<dbReference type="PROSITE" id="PS50245">
    <property type="entry name" value="CAP_GLY_2"/>
    <property type="match status" value="1"/>
</dbReference>
<keyword evidence="10" id="KW-1185">Reference proteome</keyword>
<dbReference type="InterPro" id="IPR050836">
    <property type="entry name" value="SDS22/Internalin_LRR"/>
</dbReference>
<dbReference type="PANTHER" id="PTHR46652:SF3">
    <property type="entry name" value="LEUCINE-RICH REPEAT-CONTAINING PROTEIN 9"/>
    <property type="match status" value="1"/>
</dbReference>
<dbReference type="FunFam" id="2.30.30.190:FF:000016">
    <property type="entry name" value="Tubulin-folding cofactor E"/>
    <property type="match status" value="1"/>
</dbReference>